<organism evidence="1 2">
    <name type="scientific">Tropicimonas isoalkanivorans</name>
    <dbReference type="NCBI Taxonomy" id="441112"/>
    <lineage>
        <taxon>Bacteria</taxon>
        <taxon>Pseudomonadati</taxon>
        <taxon>Pseudomonadota</taxon>
        <taxon>Alphaproteobacteria</taxon>
        <taxon>Rhodobacterales</taxon>
        <taxon>Roseobacteraceae</taxon>
        <taxon>Tropicimonas</taxon>
    </lineage>
</organism>
<evidence type="ECO:0000313" key="2">
    <source>
        <dbReference type="Proteomes" id="UP000198728"/>
    </source>
</evidence>
<dbReference type="Gene3D" id="2.40.50.240">
    <property type="entry name" value="NifT/FixU-like"/>
    <property type="match status" value="1"/>
</dbReference>
<dbReference type="InterPro" id="IPR009727">
    <property type="entry name" value="NifT"/>
</dbReference>
<protein>
    <submittedName>
        <fullName evidence="1">Nitrogen fixation protein NifT</fullName>
    </submittedName>
</protein>
<keyword evidence="2" id="KW-1185">Reference proteome</keyword>
<dbReference type="STRING" id="441112.SAMN04488094_10323"/>
<proteinExistence type="predicted"/>
<sequence length="70" mass="7939">MKIMVRDTPKGTEIYVPKKDLEEIVVESEKPGIWGGWAKLSNGWMLEMPEFAEPPKLPITVDARRLADAE</sequence>
<reference evidence="1 2" key="1">
    <citation type="submission" date="2016-10" db="EMBL/GenBank/DDBJ databases">
        <authorList>
            <person name="de Groot N.N."/>
        </authorList>
    </citation>
    <scope>NUCLEOTIDE SEQUENCE [LARGE SCALE GENOMIC DNA]</scope>
    <source>
        <strain evidence="1 2">DSM 19548</strain>
    </source>
</reference>
<accession>A0A1I1HAB8</accession>
<dbReference type="RefSeq" id="WP_093360018.1">
    <property type="nucleotide sequence ID" value="NZ_FOLG01000003.1"/>
</dbReference>
<dbReference type="GO" id="GO:0009399">
    <property type="term" value="P:nitrogen fixation"/>
    <property type="evidence" value="ECO:0007669"/>
    <property type="project" value="InterPro"/>
</dbReference>
<dbReference type="InterPro" id="IPR024044">
    <property type="entry name" value="NifT/FixU_barrel-like_dom_sf"/>
</dbReference>
<dbReference type="OrthoDB" id="9805052at2"/>
<dbReference type="NCBIfam" id="TIGR02934">
    <property type="entry name" value="nifT_nitrog"/>
    <property type="match status" value="1"/>
</dbReference>
<dbReference type="Proteomes" id="UP000198728">
    <property type="component" value="Unassembled WGS sequence"/>
</dbReference>
<dbReference type="EMBL" id="FOLG01000003">
    <property type="protein sequence ID" value="SFC18948.1"/>
    <property type="molecule type" value="Genomic_DNA"/>
</dbReference>
<gene>
    <name evidence="1" type="ORF">SAMN04488094_10323</name>
</gene>
<dbReference type="AlphaFoldDB" id="A0A1I1HAB8"/>
<name>A0A1I1HAB8_9RHOB</name>
<evidence type="ECO:0000313" key="1">
    <source>
        <dbReference type="EMBL" id="SFC18948.1"/>
    </source>
</evidence>
<dbReference type="SUPFAM" id="SSF159203">
    <property type="entry name" value="NifT/FixU-like"/>
    <property type="match status" value="1"/>
</dbReference>
<dbReference type="Pfam" id="PF06988">
    <property type="entry name" value="NifT"/>
    <property type="match status" value="1"/>
</dbReference>